<dbReference type="Proteomes" id="UP000281406">
    <property type="component" value="Unassembled WGS sequence"/>
</dbReference>
<comment type="caution">
    <text evidence="1">The sequence shown here is derived from an EMBL/GenBank/DDBJ whole genome shotgun (WGS) entry which is preliminary data.</text>
</comment>
<evidence type="ECO:0000313" key="2">
    <source>
        <dbReference type="Proteomes" id="UP000281406"/>
    </source>
</evidence>
<organism evidence="1 2">
    <name type="scientific">Anabarilius grahami</name>
    <name type="common">Kanglang fish</name>
    <name type="synonym">Barilius grahami</name>
    <dbReference type="NCBI Taxonomy" id="495550"/>
    <lineage>
        <taxon>Eukaryota</taxon>
        <taxon>Metazoa</taxon>
        <taxon>Chordata</taxon>
        <taxon>Craniata</taxon>
        <taxon>Vertebrata</taxon>
        <taxon>Euteleostomi</taxon>
        <taxon>Actinopterygii</taxon>
        <taxon>Neopterygii</taxon>
        <taxon>Teleostei</taxon>
        <taxon>Ostariophysi</taxon>
        <taxon>Cypriniformes</taxon>
        <taxon>Xenocyprididae</taxon>
        <taxon>Xenocypridinae</taxon>
        <taxon>Xenocypridinae incertae sedis</taxon>
        <taxon>Anabarilius</taxon>
    </lineage>
</organism>
<dbReference type="EMBL" id="RJVU01051590">
    <property type="protein sequence ID" value="ROL41604.1"/>
    <property type="molecule type" value="Genomic_DNA"/>
</dbReference>
<dbReference type="AlphaFoldDB" id="A0A3N0Y675"/>
<evidence type="ECO:0000313" key="1">
    <source>
        <dbReference type="EMBL" id="ROL41604.1"/>
    </source>
</evidence>
<proteinExistence type="predicted"/>
<keyword evidence="2" id="KW-1185">Reference proteome</keyword>
<reference evidence="1 2" key="1">
    <citation type="submission" date="2018-10" db="EMBL/GenBank/DDBJ databases">
        <title>Genome assembly for a Yunnan-Guizhou Plateau 3E fish, Anabarilius grahami (Regan), and its evolutionary and genetic applications.</title>
        <authorList>
            <person name="Jiang W."/>
        </authorList>
    </citation>
    <scope>NUCLEOTIDE SEQUENCE [LARGE SCALE GENOMIC DNA]</scope>
    <source>
        <strain evidence="1">AG-KIZ</strain>
        <tissue evidence="1">Muscle</tissue>
    </source>
</reference>
<sequence length="144" mass="16894">MAPLYMVRRPRLLSLLLIFVFLLFVIHDVSSLLVYNRMMLLKIRDTVNNLPQCAKNRHSNTPPPLLASVPAYLWRPVCALPRNKRRRRRGKRGGLLVKLKAYLASLRVDYSGCSLNGIPRDFTKFDLRRSLEYCYRWLRPALPR</sequence>
<name>A0A3N0Y675_ANAGA</name>
<accession>A0A3N0Y675</accession>
<protein>
    <submittedName>
        <fullName evidence="1">Uncharacterized protein</fullName>
    </submittedName>
</protein>
<gene>
    <name evidence="1" type="ORF">DPX16_22947</name>
</gene>